<evidence type="ECO:0000313" key="3">
    <source>
        <dbReference type="Proteomes" id="UP000244722"/>
    </source>
</evidence>
<dbReference type="EMBL" id="NESQ01000026">
    <property type="protein sequence ID" value="PUU82491.1"/>
    <property type="molecule type" value="Genomic_DNA"/>
</dbReference>
<dbReference type="Proteomes" id="UP000244722">
    <property type="component" value="Unassembled WGS sequence"/>
</dbReference>
<proteinExistence type="predicted"/>
<dbReference type="AlphaFoldDB" id="A0A2T7A421"/>
<sequence>MDPSLLPVPYSTLSYSPRAIYFLFSRPDDTTPRTLPSSIIMSHSRIGDLAPSPSSSSSSPSSFPHDTISKLNQSHTQRQLHKTSPSVKCFGFRSFSFSYAVTTVRRILSLQLITCCEKDVSWTSIITAAMSVAPACTSTVPYGEKKKKEKPGERG</sequence>
<feature type="region of interest" description="Disordered" evidence="1">
    <location>
        <begin position="47"/>
        <end position="79"/>
    </location>
</feature>
<comment type="caution">
    <text evidence="2">The sequence shown here is derived from an EMBL/GenBank/DDBJ whole genome shotgun (WGS) entry which is preliminary data.</text>
</comment>
<keyword evidence="3" id="KW-1185">Reference proteome</keyword>
<evidence type="ECO:0000256" key="1">
    <source>
        <dbReference type="SAM" id="MobiDB-lite"/>
    </source>
</evidence>
<feature type="compositionally biased region" description="Polar residues" evidence="1">
    <location>
        <begin position="69"/>
        <end position="79"/>
    </location>
</feature>
<evidence type="ECO:0000313" key="2">
    <source>
        <dbReference type="EMBL" id="PUU82491.1"/>
    </source>
</evidence>
<name>A0A2T7A421_TUBBO</name>
<protein>
    <submittedName>
        <fullName evidence="2">Uncharacterized protein</fullName>
    </submittedName>
</protein>
<organism evidence="2 3">
    <name type="scientific">Tuber borchii</name>
    <name type="common">White truffle</name>
    <dbReference type="NCBI Taxonomy" id="42251"/>
    <lineage>
        <taxon>Eukaryota</taxon>
        <taxon>Fungi</taxon>
        <taxon>Dikarya</taxon>
        <taxon>Ascomycota</taxon>
        <taxon>Pezizomycotina</taxon>
        <taxon>Pezizomycetes</taxon>
        <taxon>Pezizales</taxon>
        <taxon>Tuberaceae</taxon>
        <taxon>Tuber</taxon>
    </lineage>
</organism>
<accession>A0A2T7A421</accession>
<reference evidence="2 3" key="1">
    <citation type="submission" date="2017-04" db="EMBL/GenBank/DDBJ databases">
        <title>Draft genome sequence of Tuber borchii Vittad., a whitish edible truffle.</title>
        <authorList>
            <consortium name="DOE Joint Genome Institute"/>
            <person name="Murat C."/>
            <person name="Kuo A."/>
            <person name="Barry K.W."/>
            <person name="Clum A."/>
            <person name="Dockter R.B."/>
            <person name="Fauchery L."/>
            <person name="Iotti M."/>
            <person name="Kohler A."/>
            <person name="Labutti K."/>
            <person name="Lindquist E.A."/>
            <person name="Lipzen A."/>
            <person name="Ohm R.A."/>
            <person name="Wang M."/>
            <person name="Grigoriev I.V."/>
            <person name="Zambonelli A."/>
            <person name="Martin F.M."/>
        </authorList>
    </citation>
    <scope>NUCLEOTIDE SEQUENCE [LARGE SCALE GENOMIC DNA]</scope>
    <source>
        <strain evidence="2 3">Tbo3840</strain>
    </source>
</reference>
<gene>
    <name evidence="2" type="ORF">B9Z19DRAFT_1074512</name>
</gene>
<feature type="compositionally biased region" description="Low complexity" evidence="1">
    <location>
        <begin position="51"/>
        <end position="62"/>
    </location>
</feature>